<dbReference type="RefSeq" id="WP_258213381.1">
    <property type="nucleotide sequence ID" value="NZ_JANQBD010000007.1"/>
</dbReference>
<feature type="chain" id="PRO_5045484643" evidence="2">
    <location>
        <begin position="19"/>
        <end position="197"/>
    </location>
</feature>
<keyword evidence="4" id="KW-1185">Reference proteome</keyword>
<reference evidence="3 4" key="1">
    <citation type="submission" date="2022-08" db="EMBL/GenBank/DDBJ databases">
        <title>Paenibacillus endoradicis sp. nov., Paenibacillus radicibacter sp. nov and Paenibacillus pararadicis sp. nov., three cold-adapted plant growth-promoting bacteria isolated from root of Larix gmelinii in Great Khingan.</title>
        <authorList>
            <person name="Xue H."/>
        </authorList>
    </citation>
    <scope>NUCLEOTIDE SEQUENCE [LARGE SCALE GENOMIC DNA]</scope>
    <source>
        <strain evidence="3 4">N5-1-1-5</strain>
    </source>
</reference>
<feature type="signal peptide" evidence="2">
    <location>
        <begin position="1"/>
        <end position="18"/>
    </location>
</feature>
<protein>
    <submittedName>
        <fullName evidence="3">Uncharacterized protein</fullName>
    </submittedName>
</protein>
<feature type="compositionally biased region" description="Polar residues" evidence="1">
    <location>
        <begin position="103"/>
        <end position="130"/>
    </location>
</feature>
<feature type="region of interest" description="Disordered" evidence="1">
    <location>
        <begin position="20"/>
        <end position="197"/>
    </location>
</feature>
<evidence type="ECO:0000256" key="2">
    <source>
        <dbReference type="SAM" id="SignalP"/>
    </source>
</evidence>
<dbReference type="PROSITE" id="PS51257">
    <property type="entry name" value="PROKAR_LIPOPROTEIN"/>
    <property type="match status" value="1"/>
</dbReference>
<evidence type="ECO:0000313" key="4">
    <source>
        <dbReference type="Proteomes" id="UP001300012"/>
    </source>
</evidence>
<proteinExistence type="predicted"/>
<sequence length="197" mass="20424">MRRAVITLLSFTLVMTMAACSSNPTNSGGEKGGKGSGSSEITEQQKGAQSQADEKISSSGAQQGNDPSSKDKASLEDKTSQSVGAATESKSQPELKGEAAAENKQQSQAAGVTIESTVRTPQPVEATTPNKARPIPATEPVPESRLRQAQVVEPSAVAKPQPQPSRVEAVTPEIKSLPTSPGEQPAAEVKPQPQPSQ</sequence>
<organism evidence="3 4">
    <name type="scientific">Paenibacillus radicis</name>
    <name type="common">ex Xue et al. 2023</name>
    <dbReference type="NCBI Taxonomy" id="2972489"/>
    <lineage>
        <taxon>Bacteria</taxon>
        <taxon>Bacillati</taxon>
        <taxon>Bacillota</taxon>
        <taxon>Bacilli</taxon>
        <taxon>Bacillales</taxon>
        <taxon>Paenibacillaceae</taxon>
        <taxon>Paenibacillus</taxon>
    </lineage>
</organism>
<name>A0ABT1YHS0_9BACL</name>
<feature type="compositionally biased region" description="Polar residues" evidence="1">
    <location>
        <begin position="41"/>
        <end position="67"/>
    </location>
</feature>
<dbReference type="EMBL" id="JANQBD010000007">
    <property type="protein sequence ID" value="MCR8631783.1"/>
    <property type="molecule type" value="Genomic_DNA"/>
</dbReference>
<accession>A0ABT1YHS0</accession>
<feature type="compositionally biased region" description="Polar residues" evidence="1">
    <location>
        <begin position="80"/>
        <end position="90"/>
    </location>
</feature>
<dbReference type="Proteomes" id="UP001300012">
    <property type="component" value="Unassembled WGS sequence"/>
</dbReference>
<feature type="compositionally biased region" description="Basic and acidic residues" evidence="1">
    <location>
        <begin position="91"/>
        <end position="101"/>
    </location>
</feature>
<feature type="compositionally biased region" description="Basic and acidic residues" evidence="1">
    <location>
        <begin position="68"/>
        <end position="79"/>
    </location>
</feature>
<comment type="caution">
    <text evidence="3">The sequence shown here is derived from an EMBL/GenBank/DDBJ whole genome shotgun (WGS) entry which is preliminary data.</text>
</comment>
<evidence type="ECO:0000256" key="1">
    <source>
        <dbReference type="SAM" id="MobiDB-lite"/>
    </source>
</evidence>
<evidence type="ECO:0000313" key="3">
    <source>
        <dbReference type="EMBL" id="MCR8631783.1"/>
    </source>
</evidence>
<gene>
    <name evidence="3" type="ORF">NV381_11255</name>
</gene>
<keyword evidence="2" id="KW-0732">Signal</keyword>